<dbReference type="InterPro" id="IPR006612">
    <property type="entry name" value="THAP_Znf"/>
</dbReference>
<dbReference type="PANTHER" id="PTHR46600">
    <property type="entry name" value="THAP DOMAIN-CONTAINING"/>
    <property type="match status" value="1"/>
</dbReference>
<reference evidence="7 8" key="1">
    <citation type="submission" date="2025-04" db="UniProtKB">
        <authorList>
            <consortium name="RefSeq"/>
        </authorList>
    </citation>
    <scope>IDENTIFICATION</scope>
    <source>
        <tissue evidence="7 8">Whole insect</tissue>
    </source>
</reference>
<dbReference type="Pfam" id="PF05485">
    <property type="entry name" value="THAP"/>
    <property type="match status" value="1"/>
</dbReference>
<evidence type="ECO:0000256" key="3">
    <source>
        <dbReference type="ARBA" id="ARBA00022833"/>
    </source>
</evidence>
<evidence type="ECO:0000313" key="8">
    <source>
        <dbReference type="RefSeq" id="XP_028153558.1"/>
    </source>
</evidence>
<dbReference type="GO" id="GO:0008270">
    <property type="term" value="F:zinc ion binding"/>
    <property type="evidence" value="ECO:0007669"/>
    <property type="project" value="UniProtKB-KW"/>
</dbReference>
<evidence type="ECO:0000256" key="5">
    <source>
        <dbReference type="PROSITE-ProRule" id="PRU00309"/>
    </source>
</evidence>
<dbReference type="SUPFAM" id="SSF57716">
    <property type="entry name" value="Glucocorticoid receptor-like (DNA-binding domain)"/>
    <property type="match status" value="1"/>
</dbReference>
<keyword evidence="1" id="KW-0479">Metal-binding</keyword>
<feature type="domain" description="THAP-type" evidence="6">
    <location>
        <begin position="1"/>
        <end position="88"/>
    </location>
</feature>
<dbReference type="PROSITE" id="PS50950">
    <property type="entry name" value="ZF_THAP"/>
    <property type="match status" value="1"/>
</dbReference>
<dbReference type="GO" id="GO:0043565">
    <property type="term" value="F:sequence-specific DNA binding"/>
    <property type="evidence" value="ECO:0007669"/>
    <property type="project" value="InterPro"/>
</dbReference>
<evidence type="ECO:0000313" key="7">
    <source>
        <dbReference type="RefSeq" id="XP_028153557.1"/>
    </source>
</evidence>
<dbReference type="RefSeq" id="XP_028153557.1">
    <property type="nucleotide sequence ID" value="XM_028297756.1"/>
</dbReference>
<evidence type="ECO:0000259" key="6">
    <source>
        <dbReference type="PROSITE" id="PS50950"/>
    </source>
</evidence>
<keyword evidence="4 5" id="KW-0238">DNA-binding</keyword>
<dbReference type="SMART" id="SM00980">
    <property type="entry name" value="THAP"/>
    <property type="match status" value="1"/>
</dbReference>
<dbReference type="RefSeq" id="XP_028153558.1">
    <property type="nucleotide sequence ID" value="XM_028297757.1"/>
</dbReference>
<gene>
    <name evidence="7 8" type="primary">LOC114347023</name>
</gene>
<dbReference type="SMART" id="SM00692">
    <property type="entry name" value="DM3"/>
    <property type="match status" value="1"/>
</dbReference>
<evidence type="ECO:0000256" key="4">
    <source>
        <dbReference type="ARBA" id="ARBA00023125"/>
    </source>
</evidence>
<keyword evidence="3" id="KW-0862">Zinc</keyword>
<evidence type="ECO:0000256" key="1">
    <source>
        <dbReference type="ARBA" id="ARBA00022723"/>
    </source>
</evidence>
<dbReference type="InterPro" id="IPR026516">
    <property type="entry name" value="THAP1/10"/>
</dbReference>
<protein>
    <submittedName>
        <fullName evidence="7 8">Uncharacterized protein LOC114347023</fullName>
    </submittedName>
</protein>
<organism evidence="7">
    <name type="scientific">Diabrotica virgifera virgifera</name>
    <name type="common">western corn rootworm</name>
    <dbReference type="NCBI Taxonomy" id="50390"/>
    <lineage>
        <taxon>Eukaryota</taxon>
        <taxon>Metazoa</taxon>
        <taxon>Ecdysozoa</taxon>
        <taxon>Arthropoda</taxon>
        <taxon>Hexapoda</taxon>
        <taxon>Insecta</taxon>
        <taxon>Pterygota</taxon>
        <taxon>Neoptera</taxon>
        <taxon>Endopterygota</taxon>
        <taxon>Coleoptera</taxon>
        <taxon>Polyphaga</taxon>
        <taxon>Cucujiformia</taxon>
        <taxon>Chrysomeloidea</taxon>
        <taxon>Chrysomelidae</taxon>
        <taxon>Galerucinae</taxon>
        <taxon>Diabroticina</taxon>
        <taxon>Diabroticites</taxon>
        <taxon>Diabrotica</taxon>
    </lineage>
</organism>
<dbReference type="AlphaFoldDB" id="A0A6P7H4U5"/>
<proteinExistence type="predicted"/>
<name>A0A6P7H4U5_DIAVI</name>
<dbReference type="Gene3D" id="6.20.210.20">
    <property type="entry name" value="THAP domain"/>
    <property type="match status" value="1"/>
</dbReference>
<keyword evidence="2 5" id="KW-0863">Zinc-finger</keyword>
<dbReference type="InterPro" id="IPR038441">
    <property type="entry name" value="THAP_Znf_sf"/>
</dbReference>
<dbReference type="PANTHER" id="PTHR46600:SF11">
    <property type="entry name" value="THAP DOMAIN-CONTAINING PROTEIN 10"/>
    <property type="match status" value="1"/>
</dbReference>
<evidence type="ECO:0000256" key="2">
    <source>
        <dbReference type="ARBA" id="ARBA00022771"/>
    </source>
</evidence>
<sequence length="128" mass="14081">MPQCAVVGCNSTHRKTKGGSIRYHRFPGDSKTRASWIQACGKHLNNCATARICSRHFDDESYERDVQHEILGLPSRCRLKKGAVPVKNLPTDFLKEEEVEESAIAVLLAVGLVPAVQPEKISGGLPEE</sequence>
<accession>A0A6P7H4U5</accession>